<dbReference type="PRINTS" id="PR00234">
    <property type="entry name" value="HIV1MATRIX"/>
</dbReference>
<reference evidence="2 3" key="1">
    <citation type="journal article" date="2011" name="J. Virol.">
        <title>Demographic processes affect HIV-1 evolution in primary infection before the onset of selective processes.</title>
        <authorList>
            <person name="Herbeck J.T."/>
            <person name="Rolland M."/>
            <person name="Liu Y."/>
            <person name="McLaughlin S."/>
            <person name="McNevin J."/>
            <person name="Zhao H."/>
            <person name="Wong K."/>
            <person name="Stoddard J.N."/>
            <person name="Raugi D."/>
            <person name="Sorensen S."/>
            <person name="Genowati I."/>
            <person name="Birditt B."/>
            <person name="McKay A."/>
            <person name="Diem K."/>
            <person name="Maust B.S."/>
            <person name="Deng W."/>
            <person name="Collier A.C."/>
            <person name="Stekler J.D."/>
            <person name="McElrath M.J."/>
            <person name="Mullins J.I."/>
        </authorList>
    </citation>
    <scope>NUCLEOTIDE SEQUENCE [LARGE SCALE GENOMIC DNA]</scope>
    <source>
        <strain evidence="2">USPI83747EI42y05011pcWG2B2</strain>
    </source>
</reference>
<evidence type="ECO:0000313" key="2">
    <source>
        <dbReference type="EMBL" id="AFB36731.1"/>
    </source>
</evidence>
<accession>H6CU52</accession>
<gene>
    <name evidence="2" type="primary">gag</name>
</gene>
<sequence length="30" mass="3309">MGARASVLSGGQLDRWEKIRLRPGGKKNIN</sequence>
<dbReference type="InterPro" id="IPR012344">
    <property type="entry name" value="Matrix_HIV/RSV_N"/>
</dbReference>
<feature type="domain" description="Immunodeficiency lentiviral matrix N-terminal" evidence="1">
    <location>
        <begin position="2"/>
        <end position="28"/>
    </location>
</feature>
<proteinExistence type="predicted"/>
<protein>
    <submittedName>
        <fullName evidence="2">Gag protein</fullName>
    </submittedName>
</protein>
<organismHost>
    <name type="scientific">Homo sapiens</name>
    <name type="common">Human</name>
    <dbReference type="NCBI Taxonomy" id="9606"/>
</organismHost>
<evidence type="ECO:0000313" key="3">
    <source>
        <dbReference type="Proteomes" id="UP000156233"/>
    </source>
</evidence>
<dbReference type="EMBL" id="JN024133">
    <property type="protein sequence ID" value="AFB36731.1"/>
    <property type="molecule type" value="Genomic_RNA"/>
</dbReference>
<evidence type="ECO:0000259" key="1">
    <source>
        <dbReference type="Pfam" id="PF00540"/>
    </source>
</evidence>
<dbReference type="SUPFAM" id="SSF47836">
    <property type="entry name" value="Retroviral matrix proteins"/>
    <property type="match status" value="1"/>
</dbReference>
<dbReference type="GO" id="GO:0005198">
    <property type="term" value="F:structural molecule activity"/>
    <property type="evidence" value="ECO:0007669"/>
    <property type="project" value="InterPro"/>
</dbReference>
<dbReference type="Proteomes" id="UP000156233">
    <property type="component" value="Genome"/>
</dbReference>
<organism evidence="2 3">
    <name type="scientific">Human immunodeficiency virus type 1</name>
    <name type="common">HIV-1</name>
    <dbReference type="NCBI Taxonomy" id="11676"/>
    <lineage>
        <taxon>Viruses</taxon>
        <taxon>Riboviria</taxon>
        <taxon>Pararnavirae</taxon>
        <taxon>Artverviricota</taxon>
        <taxon>Revtraviricetes</taxon>
        <taxon>Ortervirales</taxon>
        <taxon>Retroviridae</taxon>
        <taxon>Orthoretrovirinae</taxon>
        <taxon>Lentivirus</taxon>
        <taxon>Lentivirus humimdef1</taxon>
    </lineage>
</organism>
<dbReference type="InterPro" id="IPR010999">
    <property type="entry name" value="Retrovr_matrix"/>
</dbReference>
<name>H6CU52_HV1</name>
<dbReference type="Pfam" id="PF00540">
    <property type="entry name" value="Gag_p17"/>
    <property type="match status" value="1"/>
</dbReference>
<dbReference type="Gene3D" id="1.10.150.90">
    <property type="entry name" value="Immunodeficiency lentiviruses, gag gene matrix protein p17"/>
    <property type="match status" value="1"/>
</dbReference>
<dbReference type="InterPro" id="IPR000071">
    <property type="entry name" value="Lentvrl_matrix_N"/>
</dbReference>